<keyword evidence="2" id="KW-1185">Reference proteome</keyword>
<organism evidence="1 2">
    <name type="scientific">Brassica rapa subsp. trilocularis</name>
    <dbReference type="NCBI Taxonomy" id="1813537"/>
    <lineage>
        <taxon>Eukaryota</taxon>
        <taxon>Viridiplantae</taxon>
        <taxon>Streptophyta</taxon>
        <taxon>Embryophyta</taxon>
        <taxon>Tracheophyta</taxon>
        <taxon>Spermatophyta</taxon>
        <taxon>Magnoliopsida</taxon>
        <taxon>eudicotyledons</taxon>
        <taxon>Gunneridae</taxon>
        <taxon>Pentapetalae</taxon>
        <taxon>rosids</taxon>
        <taxon>malvids</taxon>
        <taxon>Brassicales</taxon>
        <taxon>Brassicaceae</taxon>
        <taxon>Brassiceae</taxon>
        <taxon>Brassica</taxon>
    </lineage>
</organism>
<gene>
    <name evidence="1" type="primary">A04g504480.1_BraROA</name>
    <name evidence="1" type="ORF">IGI04_015355</name>
</gene>
<protein>
    <submittedName>
        <fullName evidence="1">Uncharacterized protein</fullName>
    </submittedName>
</protein>
<proteinExistence type="predicted"/>
<evidence type="ECO:0000313" key="2">
    <source>
        <dbReference type="Proteomes" id="UP000823674"/>
    </source>
</evidence>
<reference evidence="1 2" key="1">
    <citation type="submission" date="2021-03" db="EMBL/GenBank/DDBJ databases">
        <authorList>
            <person name="King G.J."/>
            <person name="Bancroft I."/>
            <person name="Baten A."/>
            <person name="Bloomfield J."/>
            <person name="Borpatragohain P."/>
            <person name="He Z."/>
            <person name="Irish N."/>
            <person name="Irwin J."/>
            <person name="Liu K."/>
            <person name="Mauleon R.P."/>
            <person name="Moore J."/>
            <person name="Morris R."/>
            <person name="Ostergaard L."/>
            <person name="Wang B."/>
            <person name="Wells R."/>
        </authorList>
    </citation>
    <scope>NUCLEOTIDE SEQUENCE [LARGE SCALE GENOMIC DNA]</scope>
    <source>
        <strain evidence="1">R-o-18</strain>
        <tissue evidence="1">Leaf</tissue>
    </source>
</reference>
<evidence type="ECO:0000313" key="1">
    <source>
        <dbReference type="EMBL" id="KAG5400748.1"/>
    </source>
</evidence>
<dbReference type="EMBL" id="JADBGQ010000004">
    <property type="protein sequence ID" value="KAG5400748.1"/>
    <property type="molecule type" value="Genomic_DNA"/>
</dbReference>
<sequence>MIMKNLGMKHYQGGTDPFEADARLHNLEQNFAATCCPVEFKKDVAVYYLEKDAISWSLCVEGNFGDFNLSWTDFRTAFV</sequence>
<name>A0ABQ7MPT2_BRACM</name>
<dbReference type="Proteomes" id="UP000823674">
    <property type="component" value="Chromosome A04"/>
</dbReference>
<accession>A0ABQ7MPT2</accession>
<comment type="caution">
    <text evidence="1">The sequence shown here is derived from an EMBL/GenBank/DDBJ whole genome shotgun (WGS) entry which is preliminary data.</text>
</comment>